<keyword evidence="8" id="KW-0460">Magnesium</keyword>
<sequence>MYIPEQFEPVLAILKGTKEPPGGWSSLIGIVTAIVGNILISFALNTQRYAHLRIQREADEADESGSRAETPTQDHGRDHGHDRFKVGDNEHAAHAYGRNLDYEDADETDALLPMAHKDSASGLSVRSGSDDDGRPRQKSYLKSPYWWIGIGLMVVGEAGNFLAYGFAPASIVSPLGVVALISNCIVAPIMLHEQFRKRDALGVLIAVGGAVTVVLSAEGSNPKLGPDEIWDMVKRWEFLTYLGITVFLLMSLMVLSNKYGKNTILIDLGLVGLFGGYTALSTKGVSSLLSYRLWRVFTFPIFYILLVVLVGTAVMQVKYVNRALQRFDSTQVIPVQFVMFTISVIVGSAVLYRDFESATKDKVVQFLGGCSLTFLGVWLLTSGRKHDGDDQTHEGDEEEGITLEDEEAVENDILRPSPPSTPKPRTQSRSALASLRATVADSPASFATASSHLQETPQLPAASISTPSLSLDQSNGLSTSLPPPVEPASLRTPGLSPRRRPKAQQTSSDPRTPSSVYATPGPHAQGNFLTPDASANADRTARTLWPRHSISSIGNFKALTSPLSSGLSAVVADSLRRTESSALSRSKRGSITRSRKSSTSATQALNAGSYERPGAAARGQTAESFPAGGSSVAASSGFSSRRTSTADTDDGKGGKAPKR</sequence>
<keyword evidence="5 8" id="KW-1133">Transmembrane helix</keyword>
<comment type="subcellular location">
    <subcellularLocation>
        <location evidence="8">Cell membrane</location>
        <topology evidence="8">Multi-pass membrane protein</topology>
    </subcellularLocation>
    <subcellularLocation>
        <location evidence="8">Early endosome</location>
    </subcellularLocation>
</comment>
<feature type="compositionally biased region" description="Basic and acidic residues" evidence="9">
    <location>
        <begin position="385"/>
        <end position="394"/>
    </location>
</feature>
<keyword evidence="8" id="KW-1003">Cell membrane</keyword>
<dbReference type="PANTHER" id="PTHR12570:SF65">
    <property type="entry name" value="MAGNESIUM TRANSPORTER NIPA9-RELATED"/>
    <property type="match status" value="1"/>
</dbReference>
<feature type="transmembrane region" description="Helical" evidence="8">
    <location>
        <begin position="24"/>
        <end position="44"/>
    </location>
</feature>
<feature type="transmembrane region" description="Helical" evidence="8">
    <location>
        <begin position="238"/>
        <end position="255"/>
    </location>
</feature>
<evidence type="ECO:0000256" key="8">
    <source>
        <dbReference type="RuleBase" id="RU363078"/>
    </source>
</evidence>
<dbReference type="InterPro" id="IPR037185">
    <property type="entry name" value="EmrE-like"/>
</dbReference>
<feature type="compositionally biased region" description="Basic and acidic residues" evidence="9">
    <location>
        <begin position="72"/>
        <end position="85"/>
    </location>
</feature>
<keyword evidence="11" id="KW-1185">Reference proteome</keyword>
<dbReference type="InterPro" id="IPR008521">
    <property type="entry name" value="Mg_trans_NIPA"/>
</dbReference>
<dbReference type="Pfam" id="PF05653">
    <property type="entry name" value="Mg_trans_NIPA"/>
    <property type="match status" value="1"/>
</dbReference>
<feature type="transmembrane region" description="Helical" evidence="8">
    <location>
        <begin position="332"/>
        <end position="351"/>
    </location>
</feature>
<feature type="transmembrane region" description="Helical" evidence="8">
    <location>
        <begin position="144"/>
        <end position="165"/>
    </location>
</feature>
<feature type="region of interest" description="Disordered" evidence="9">
    <location>
        <begin position="573"/>
        <end position="659"/>
    </location>
</feature>
<feature type="transmembrane region" description="Helical" evidence="8">
    <location>
        <begin position="171"/>
        <end position="191"/>
    </location>
</feature>
<evidence type="ECO:0000313" key="11">
    <source>
        <dbReference type="Proteomes" id="UP000327013"/>
    </source>
</evidence>
<feature type="compositionally biased region" description="Acidic residues" evidence="9">
    <location>
        <begin position="395"/>
        <end position="410"/>
    </location>
</feature>
<dbReference type="GO" id="GO:0005886">
    <property type="term" value="C:plasma membrane"/>
    <property type="evidence" value="ECO:0007669"/>
    <property type="project" value="UniProtKB-SubCell"/>
</dbReference>
<dbReference type="PANTHER" id="PTHR12570">
    <property type="match status" value="1"/>
</dbReference>
<dbReference type="OrthoDB" id="165382at2759"/>
<gene>
    <name evidence="10" type="ORF">FH972_023669</name>
</gene>
<comment type="caution">
    <text evidence="10">The sequence shown here is derived from an EMBL/GenBank/DDBJ whole genome shotgun (WGS) entry which is preliminary data.</text>
</comment>
<comment type="subunit">
    <text evidence="2 8">Homodimer.</text>
</comment>
<dbReference type="SUPFAM" id="SSF103481">
    <property type="entry name" value="Multidrug resistance efflux transporter EmrE"/>
    <property type="match status" value="1"/>
</dbReference>
<evidence type="ECO:0000256" key="2">
    <source>
        <dbReference type="ARBA" id="ARBA00011738"/>
    </source>
</evidence>
<evidence type="ECO:0000256" key="9">
    <source>
        <dbReference type="SAM" id="MobiDB-lite"/>
    </source>
</evidence>
<evidence type="ECO:0000256" key="3">
    <source>
        <dbReference type="ARBA" id="ARBA00022692"/>
    </source>
</evidence>
<evidence type="ECO:0000256" key="6">
    <source>
        <dbReference type="ARBA" id="ARBA00023136"/>
    </source>
</evidence>
<keyword evidence="4 8" id="KW-0967">Endosome</keyword>
<dbReference type="AlphaFoldDB" id="A0A5N6KY42"/>
<feature type="compositionally biased region" description="Polar residues" evidence="9">
    <location>
        <begin position="597"/>
        <end position="606"/>
    </location>
</feature>
<feature type="compositionally biased region" description="Basic residues" evidence="9">
    <location>
        <begin position="585"/>
        <end position="596"/>
    </location>
</feature>
<feature type="transmembrane region" description="Helical" evidence="8">
    <location>
        <begin position="200"/>
        <end position="218"/>
    </location>
</feature>
<comment type="similarity">
    <text evidence="1 8">Belongs to the NIPA (TC 2.A.7) family.</text>
</comment>
<feature type="region of interest" description="Disordered" evidence="9">
    <location>
        <begin position="58"/>
        <end position="85"/>
    </location>
</feature>
<reference evidence="10 11" key="1">
    <citation type="submission" date="2019-06" db="EMBL/GenBank/DDBJ databases">
        <title>A chromosomal-level reference genome of Carpinus fangiana (Coryloideae, Betulaceae).</title>
        <authorList>
            <person name="Yang X."/>
            <person name="Wang Z."/>
            <person name="Zhang L."/>
            <person name="Hao G."/>
            <person name="Liu J."/>
            <person name="Yang Y."/>
        </authorList>
    </citation>
    <scope>NUCLEOTIDE SEQUENCE [LARGE SCALE GENOMIC DNA]</scope>
    <source>
        <strain evidence="10">Cfa_2016G</strain>
        <tissue evidence="10">Leaf</tissue>
    </source>
</reference>
<keyword evidence="6 8" id="KW-0472">Membrane</keyword>
<evidence type="ECO:0000256" key="1">
    <source>
        <dbReference type="ARBA" id="ARBA00007001"/>
    </source>
</evidence>
<organism evidence="10 11">
    <name type="scientific">Carpinus fangiana</name>
    <dbReference type="NCBI Taxonomy" id="176857"/>
    <lineage>
        <taxon>Eukaryota</taxon>
        <taxon>Viridiplantae</taxon>
        <taxon>Streptophyta</taxon>
        <taxon>Embryophyta</taxon>
        <taxon>Tracheophyta</taxon>
        <taxon>Spermatophyta</taxon>
        <taxon>Magnoliopsida</taxon>
        <taxon>eudicotyledons</taxon>
        <taxon>Gunneridae</taxon>
        <taxon>Pentapetalae</taxon>
        <taxon>rosids</taxon>
        <taxon>fabids</taxon>
        <taxon>Fagales</taxon>
        <taxon>Betulaceae</taxon>
        <taxon>Carpinus</taxon>
    </lineage>
</organism>
<proteinExistence type="inferred from homology"/>
<evidence type="ECO:0000256" key="5">
    <source>
        <dbReference type="ARBA" id="ARBA00022989"/>
    </source>
</evidence>
<dbReference type="EMBL" id="VIBQ01000014">
    <property type="protein sequence ID" value="KAB8349650.1"/>
    <property type="molecule type" value="Genomic_DNA"/>
</dbReference>
<keyword evidence="3 8" id="KW-0812">Transmembrane</keyword>
<feature type="compositionally biased region" description="Polar residues" evidence="9">
    <location>
        <begin position="503"/>
        <end position="517"/>
    </location>
</feature>
<keyword evidence="8" id="KW-0813">Transport</keyword>
<evidence type="ECO:0000256" key="4">
    <source>
        <dbReference type="ARBA" id="ARBA00022753"/>
    </source>
</evidence>
<feature type="region of interest" description="Disordered" evidence="9">
    <location>
        <begin position="385"/>
        <end position="533"/>
    </location>
</feature>
<feature type="compositionally biased region" description="Low complexity" evidence="9">
    <location>
        <begin position="624"/>
        <end position="640"/>
    </location>
</feature>
<keyword evidence="8" id="KW-0406">Ion transport</keyword>
<protein>
    <recommendedName>
        <fullName evidence="8">Probable magnesium transporter</fullName>
    </recommendedName>
</protein>
<feature type="transmembrane region" description="Helical" evidence="8">
    <location>
        <begin position="300"/>
        <end position="320"/>
    </location>
</feature>
<dbReference type="GO" id="GO:0005769">
    <property type="term" value="C:early endosome"/>
    <property type="evidence" value="ECO:0007669"/>
    <property type="project" value="UniProtKB-SubCell"/>
</dbReference>
<feature type="compositionally biased region" description="Polar residues" evidence="9">
    <location>
        <begin position="445"/>
        <end position="480"/>
    </location>
</feature>
<comment type="function">
    <text evidence="7 8">Acts as a Mg(2+) transporter. Can also transport other divalent cations such as Fe(2+), Sr(2+), Ba(2+), Mn(2+) and Co(2+) but to a much less extent than Mg(2+).</text>
</comment>
<evidence type="ECO:0000313" key="10">
    <source>
        <dbReference type="EMBL" id="KAB8349650.1"/>
    </source>
</evidence>
<feature type="transmembrane region" description="Helical" evidence="8">
    <location>
        <begin position="363"/>
        <end position="381"/>
    </location>
</feature>
<dbReference type="GO" id="GO:0015095">
    <property type="term" value="F:magnesium ion transmembrane transporter activity"/>
    <property type="evidence" value="ECO:0007669"/>
    <property type="project" value="UniProtKB-UniRule"/>
</dbReference>
<evidence type="ECO:0000256" key="7">
    <source>
        <dbReference type="ARBA" id="ARBA00025284"/>
    </source>
</evidence>
<name>A0A5N6KY42_9ROSI</name>
<dbReference type="Proteomes" id="UP000327013">
    <property type="component" value="Unassembled WGS sequence"/>
</dbReference>
<accession>A0A5N6KY42</accession>